<feature type="domain" description="GATA-type" evidence="14">
    <location>
        <begin position="396"/>
        <end position="434"/>
    </location>
</feature>
<feature type="region of interest" description="Disordered" evidence="13">
    <location>
        <begin position="301"/>
        <end position="390"/>
    </location>
</feature>
<dbReference type="Pfam" id="PF00320">
    <property type="entry name" value="GATA"/>
    <property type="match status" value="2"/>
</dbReference>
<feature type="compositionally biased region" description="Low complexity" evidence="13">
    <location>
        <begin position="317"/>
        <end position="346"/>
    </location>
</feature>
<keyword evidence="18" id="KW-1185">Reference proteome</keyword>
<dbReference type="GO" id="GO:0005634">
    <property type="term" value="C:nucleus"/>
    <property type="evidence" value="ECO:0000318"/>
    <property type="project" value="GO_Central"/>
</dbReference>
<dbReference type="HOGENOM" id="CLU_031834_0_0_1"/>
<keyword evidence="6" id="KW-0805">Transcription regulation</keyword>
<keyword evidence="8" id="KW-0010">Activator</keyword>
<dbReference type="PROSITE" id="PS50114">
    <property type="entry name" value="GATA_ZN_FINGER_2"/>
    <property type="match status" value="2"/>
</dbReference>
<organism evidence="16">
    <name type="scientific">Zea mays</name>
    <name type="common">Maize</name>
    <dbReference type="NCBI Taxonomy" id="4577"/>
    <lineage>
        <taxon>Eukaryota</taxon>
        <taxon>Viridiplantae</taxon>
        <taxon>Streptophyta</taxon>
        <taxon>Embryophyta</taxon>
        <taxon>Tracheophyta</taxon>
        <taxon>Spermatophyta</taxon>
        <taxon>Magnoliopsida</taxon>
        <taxon>Liliopsida</taxon>
        <taxon>Poales</taxon>
        <taxon>Poaceae</taxon>
        <taxon>PACMAD clade</taxon>
        <taxon>Panicoideae</taxon>
        <taxon>Andropogonodae</taxon>
        <taxon>Andropogoneae</taxon>
        <taxon>Tripsacinae</taxon>
        <taxon>Zea</taxon>
    </lineage>
</organism>
<evidence type="ECO:0000313" key="17">
    <source>
        <dbReference type="EnsemblPlants" id="Zm00001eb196120_P001"/>
    </source>
</evidence>
<comment type="function">
    <text evidence="11">Transcriptional activator that specifically binds 5'-GATA-3' or 5'-GAT-3' motifs within gene promoters. May be involved in the regulation of some light-responsive genes.</text>
</comment>
<evidence type="ECO:0000313" key="15">
    <source>
        <dbReference type="EMBL" id="AIB05762.1"/>
    </source>
</evidence>
<feature type="region of interest" description="Disordered" evidence="13">
    <location>
        <begin position="193"/>
        <end position="275"/>
    </location>
</feature>
<dbReference type="EMBL" id="KJ728271">
    <property type="protein sequence ID" value="AIB05762.1"/>
    <property type="molecule type" value="Genomic_DNA"/>
</dbReference>
<name>K7V265_MAIZE</name>
<sequence length="472" mass="49212">MSNQPPHASLQDDLPDCDGDDPLALAIRLFPAHTTGAGLSPAALGIGRVAEPPRREQEPLANSTYGVRGAGPDPWGLRLSRSVLGGLDGFDVDTFFADDALDGGGEATEGDSPPAHVTAAARGSLANDDASPLPAAMPAVALEAYDACSAPVPAACGGAPPVLVANNSMPPASCLGARGALYIVSKRTRTHAPPPLAAESMTPAVAPPPAMPDGGNGGNNRSAALPVALAPPSGSTGGAVRRRRPVPRPRNREVQRTCSHCQSSKTPQWREGPDGRRTLCNACGLRYKSHRLVPEYRAAESMTPRDLHPNAGLVGASSGPSSRPSSSSTTTPSQSQIDFPSHALPAVAPPPAMPDPDGGNGGNNRSAALPVALAPPSGSTGGAVRRRRPVPCPRNRQVQRTCSHCQSSETPQWREGPDGRRTLCNACGLRYRSHRLLPEYRPTTSPSFQIGQHSNRHRRIMQIREQNGTAGS</sequence>
<dbReference type="Gramene" id="Zm00001eb196120_T001">
    <property type="protein sequence ID" value="Zm00001eb196120_P001"/>
    <property type="gene ID" value="Zm00001eb196120"/>
</dbReference>
<feature type="compositionally biased region" description="Polar residues" evidence="13">
    <location>
        <begin position="257"/>
        <end position="267"/>
    </location>
</feature>
<dbReference type="GO" id="GO:0008270">
    <property type="term" value="F:zinc ion binding"/>
    <property type="evidence" value="ECO:0007669"/>
    <property type="project" value="UniProtKB-KW"/>
</dbReference>
<comment type="subcellular location">
    <subcellularLocation>
        <location evidence="1">Nucleus</location>
    </subcellularLocation>
</comment>
<dbReference type="GO" id="GO:0000976">
    <property type="term" value="F:transcription cis-regulatory region binding"/>
    <property type="evidence" value="ECO:0000318"/>
    <property type="project" value="GO_Central"/>
</dbReference>
<evidence type="ECO:0000256" key="3">
    <source>
        <dbReference type="ARBA" id="ARBA00022723"/>
    </source>
</evidence>
<dbReference type="EMBL" id="CM000780">
    <property type="protein sequence ID" value="AQK57203.1"/>
    <property type="molecule type" value="Genomic_DNA"/>
</dbReference>
<reference evidence="17" key="4">
    <citation type="submission" date="2019-07" db="EMBL/GenBank/DDBJ databases">
        <authorList>
            <person name="Seetharam A."/>
            <person name="Woodhouse M."/>
            <person name="Cannon E."/>
        </authorList>
    </citation>
    <scope>NUCLEOTIDE SEQUENCE [LARGE SCALE GENOMIC DNA]</scope>
    <source>
        <strain evidence="17">cv. B73</strain>
    </source>
</reference>
<reference evidence="18" key="1">
    <citation type="journal article" date="2009" name="Science">
        <title>The B73 maize genome: complexity, diversity, and dynamics.</title>
        <authorList>
            <person name="Schnable P.S."/>
            <person name="Ware D."/>
            <person name="Fulton R.S."/>
            <person name="Stein J.C."/>
            <person name="Wei F."/>
            <person name="Pasternak S."/>
            <person name="Liang C."/>
            <person name="Zhang J."/>
            <person name="Fulton L."/>
            <person name="Graves T.A."/>
            <person name="Minx P."/>
            <person name="Reily A.D."/>
            <person name="Courtney L."/>
            <person name="Kruchowski S.S."/>
            <person name="Tomlinson C."/>
            <person name="Strong C."/>
            <person name="Delehaunty K."/>
            <person name="Fronick C."/>
            <person name="Courtney B."/>
            <person name="Rock S.M."/>
            <person name="Belter E."/>
            <person name="Du F."/>
            <person name="Kim K."/>
            <person name="Abbott R.M."/>
            <person name="Cotton M."/>
            <person name="Levy A."/>
            <person name="Marchetto P."/>
            <person name="Ochoa K."/>
            <person name="Jackson S.M."/>
            <person name="Gillam B."/>
            <person name="Chen W."/>
            <person name="Yan L."/>
            <person name="Higginbotham J."/>
            <person name="Cardenas M."/>
            <person name="Waligorski J."/>
            <person name="Applebaum E."/>
            <person name="Phelps L."/>
            <person name="Falcone J."/>
            <person name="Kanchi K."/>
            <person name="Thane T."/>
            <person name="Scimone A."/>
            <person name="Thane N."/>
            <person name="Henke J."/>
            <person name="Wang T."/>
            <person name="Ruppert J."/>
            <person name="Shah N."/>
            <person name="Rotter K."/>
            <person name="Hodges J."/>
            <person name="Ingenthron E."/>
            <person name="Cordes M."/>
            <person name="Kohlberg S."/>
            <person name="Sgro J."/>
            <person name="Delgado B."/>
            <person name="Mead K."/>
            <person name="Chinwalla A."/>
            <person name="Leonard S."/>
            <person name="Crouse K."/>
            <person name="Collura K."/>
            <person name="Kudrna D."/>
            <person name="Currie J."/>
            <person name="He R."/>
            <person name="Angelova A."/>
            <person name="Rajasekar S."/>
            <person name="Mueller T."/>
            <person name="Lomeli R."/>
            <person name="Scara G."/>
            <person name="Ko A."/>
            <person name="Delaney K."/>
            <person name="Wissotski M."/>
            <person name="Lopez G."/>
            <person name="Campos D."/>
            <person name="Braidotti M."/>
            <person name="Ashley E."/>
            <person name="Golser W."/>
            <person name="Kim H."/>
            <person name="Lee S."/>
            <person name="Lin J."/>
            <person name="Dujmic Z."/>
            <person name="Kim W."/>
            <person name="Talag J."/>
            <person name="Zuccolo A."/>
            <person name="Fan C."/>
            <person name="Sebastian A."/>
            <person name="Kramer M."/>
            <person name="Spiegel L."/>
            <person name="Nascimento L."/>
            <person name="Zutavern T."/>
            <person name="Miller B."/>
            <person name="Ambroise C."/>
            <person name="Muller S."/>
            <person name="Spooner W."/>
            <person name="Narechania A."/>
            <person name="Ren L."/>
            <person name="Wei S."/>
            <person name="Kumari S."/>
            <person name="Faga B."/>
            <person name="Levy M.J."/>
            <person name="McMahan L."/>
            <person name="Van Buren P."/>
            <person name="Vaughn M.W."/>
            <person name="Ying K."/>
            <person name="Yeh C.-T."/>
            <person name="Emrich S.J."/>
            <person name="Jia Y."/>
            <person name="Kalyanaraman A."/>
            <person name="Hsia A.-P."/>
            <person name="Barbazuk W.B."/>
            <person name="Baucom R.S."/>
            <person name="Brutnell T.P."/>
            <person name="Carpita N.C."/>
            <person name="Chaparro C."/>
            <person name="Chia J.-M."/>
            <person name="Deragon J.-M."/>
            <person name="Estill J.C."/>
            <person name="Fu Y."/>
            <person name="Jeddeloh J.A."/>
            <person name="Han Y."/>
            <person name="Lee H."/>
            <person name="Li P."/>
            <person name="Lisch D.R."/>
            <person name="Liu S."/>
            <person name="Liu Z."/>
            <person name="Nagel D.H."/>
            <person name="McCann M.C."/>
            <person name="SanMiguel P."/>
            <person name="Myers A.M."/>
            <person name="Nettleton D."/>
            <person name="Nguyen J."/>
            <person name="Penning B.W."/>
            <person name="Ponnala L."/>
            <person name="Schneider K.L."/>
            <person name="Schwartz D.C."/>
            <person name="Sharma A."/>
            <person name="Soderlund C."/>
            <person name="Springer N.M."/>
            <person name="Sun Q."/>
            <person name="Wang H."/>
            <person name="Waterman M."/>
            <person name="Westerman R."/>
            <person name="Wolfgruber T.K."/>
            <person name="Yang L."/>
            <person name="Yu Y."/>
            <person name="Zhang L."/>
            <person name="Zhou S."/>
            <person name="Zhu Q."/>
            <person name="Bennetzen J.L."/>
            <person name="Dawe R.K."/>
            <person name="Jiang J."/>
            <person name="Jiang N."/>
            <person name="Presting G.G."/>
            <person name="Wessler S.R."/>
            <person name="Aluru S."/>
            <person name="Martienssen R.A."/>
            <person name="Clifton S.W."/>
            <person name="McCombie W.R."/>
            <person name="Wing R.A."/>
            <person name="Wilson R.K."/>
        </authorList>
    </citation>
    <scope>NUCLEOTIDE SEQUENCE [LARGE SCALE GENOMIC DNA]</scope>
    <source>
        <strain evidence="18">cv. B73</strain>
    </source>
</reference>
<dbReference type="PANTHER" id="PTHR45658">
    <property type="entry name" value="GATA TRANSCRIPTION FACTOR"/>
    <property type="match status" value="1"/>
</dbReference>
<evidence type="ECO:0000256" key="13">
    <source>
        <dbReference type="SAM" id="MobiDB-lite"/>
    </source>
</evidence>
<evidence type="ECO:0000256" key="9">
    <source>
        <dbReference type="ARBA" id="ARBA00023163"/>
    </source>
</evidence>
<feature type="domain" description="GATA-type" evidence="14">
    <location>
        <begin position="252"/>
        <end position="290"/>
    </location>
</feature>
<keyword evidence="10" id="KW-0539">Nucleus</keyword>
<feature type="compositionally biased region" description="Low complexity" evidence="13">
    <location>
        <begin position="367"/>
        <end position="376"/>
    </location>
</feature>
<dbReference type="STRING" id="4577.K7V265"/>
<accession>K7V265</accession>
<evidence type="ECO:0000313" key="18">
    <source>
        <dbReference type="Proteomes" id="UP000007305"/>
    </source>
</evidence>
<evidence type="ECO:0000256" key="6">
    <source>
        <dbReference type="ARBA" id="ARBA00023015"/>
    </source>
</evidence>
<keyword evidence="3" id="KW-0479">Metal-binding</keyword>
<dbReference type="CDD" id="cd00202">
    <property type="entry name" value="ZnF_GATA"/>
    <property type="match status" value="2"/>
</dbReference>
<dbReference type="Proteomes" id="UP000007305">
    <property type="component" value="Chromosome 4"/>
</dbReference>
<comment type="similarity">
    <text evidence="2">Belongs to the type IV zinc-finger family. Class A subfamily.</text>
</comment>
<dbReference type="SUPFAM" id="SSF57716">
    <property type="entry name" value="Glucocorticoid receptor-like (DNA-binding domain)"/>
    <property type="match status" value="2"/>
</dbReference>
<reference evidence="17" key="5">
    <citation type="submission" date="2021-05" db="UniProtKB">
        <authorList>
            <consortium name="EnsemblPlants"/>
        </authorList>
    </citation>
    <scope>IDENTIFICATION</scope>
    <source>
        <strain evidence="17">cv. B73</strain>
    </source>
</reference>
<feature type="region of interest" description="Disordered" evidence="13">
    <location>
        <begin position="49"/>
        <end position="68"/>
    </location>
</feature>
<evidence type="ECO:0000256" key="12">
    <source>
        <dbReference type="PROSITE-ProRule" id="PRU00094"/>
    </source>
</evidence>
<evidence type="ECO:0000256" key="1">
    <source>
        <dbReference type="ARBA" id="ARBA00004123"/>
    </source>
</evidence>
<proteinExistence type="inferred from homology"/>
<protein>
    <submittedName>
        <fullName evidence="15">C2C2-GATA transcription factor</fullName>
    </submittedName>
    <submittedName>
        <fullName evidence="16">Putative GATA transcription factor family protein</fullName>
    </submittedName>
</protein>
<dbReference type="EnsemblPlants" id="Zm00001eb196120_T001">
    <property type="protein sequence ID" value="Zm00001eb196120_P001"/>
    <property type="gene ID" value="Zm00001eb196120"/>
</dbReference>
<gene>
    <name evidence="15" type="primary">GATA30</name>
    <name evidence="16" type="ORF">ZEAMMB73_Zm00001d052431</name>
</gene>
<evidence type="ECO:0000256" key="8">
    <source>
        <dbReference type="ARBA" id="ARBA00023159"/>
    </source>
</evidence>
<evidence type="ECO:0000256" key="10">
    <source>
        <dbReference type="ARBA" id="ARBA00023242"/>
    </source>
</evidence>
<dbReference type="InterPro" id="IPR000679">
    <property type="entry name" value="Znf_GATA"/>
</dbReference>
<feature type="compositionally biased region" description="Basic residues" evidence="13">
    <location>
        <begin position="240"/>
        <end position="249"/>
    </location>
</feature>
<dbReference type="InterPro" id="IPR013088">
    <property type="entry name" value="Znf_NHR/GATA"/>
</dbReference>
<reference evidence="15" key="2">
    <citation type="submission" date="2014-04" db="EMBL/GenBank/DDBJ databases">
        <title>The Maize TFome - Development of a transcription factor open reading frame collection for functional genomics.</title>
        <authorList>
            <person name="Burdo B."/>
            <person name="Gray J."/>
            <person name="Goetting-Minesky M.P."/>
            <person name="Wittler B."/>
            <person name="Hunt M."/>
            <person name="Li T."/>
            <person name="Velliquette D."/>
            <person name="Thomas J."/>
            <person name="Gentzel I."/>
            <person name="Dos Santos Brito M."/>
            <person name="Mejia-Guerra M.K."/>
            <person name="Connolly L.N."/>
            <person name="Qaisi D."/>
            <person name="Li W."/>
            <person name="Casas M.I."/>
            <person name="Doseff A.I."/>
            <person name="Grotewold E."/>
        </authorList>
    </citation>
    <scope>NUCLEOTIDE SEQUENCE</scope>
</reference>
<dbReference type="eggNOG" id="KOG1601">
    <property type="taxonomic scope" value="Eukaryota"/>
</dbReference>
<evidence type="ECO:0000256" key="11">
    <source>
        <dbReference type="ARBA" id="ARBA00055020"/>
    </source>
</evidence>
<dbReference type="PROSITE" id="PS00344">
    <property type="entry name" value="GATA_ZN_FINGER_1"/>
    <property type="match status" value="2"/>
</dbReference>
<keyword evidence="9" id="KW-0804">Transcription</keyword>
<dbReference type="SMART" id="SM00401">
    <property type="entry name" value="ZnF_GATA"/>
    <property type="match status" value="2"/>
</dbReference>
<evidence type="ECO:0000256" key="2">
    <source>
        <dbReference type="ARBA" id="ARBA00005694"/>
    </source>
</evidence>
<keyword evidence="5" id="KW-0862">Zinc</keyword>
<feature type="compositionally biased region" description="Low complexity" evidence="13">
    <location>
        <begin position="223"/>
        <end position="232"/>
    </location>
</feature>
<evidence type="ECO:0000256" key="5">
    <source>
        <dbReference type="ARBA" id="ARBA00022833"/>
    </source>
</evidence>
<dbReference type="Gene3D" id="3.30.50.10">
    <property type="entry name" value="Erythroid Transcription Factor GATA-1, subunit A"/>
    <property type="match status" value="2"/>
</dbReference>
<evidence type="ECO:0000256" key="7">
    <source>
        <dbReference type="ARBA" id="ARBA00023125"/>
    </source>
</evidence>
<dbReference type="InterPro" id="IPR051140">
    <property type="entry name" value="GATA_TF"/>
</dbReference>
<dbReference type="FunFam" id="3.30.50.10:FF:000025">
    <property type="entry name" value="GATA transcription factor"/>
    <property type="match status" value="2"/>
</dbReference>
<evidence type="ECO:0000256" key="4">
    <source>
        <dbReference type="ARBA" id="ARBA00022771"/>
    </source>
</evidence>
<dbReference type="AlphaFoldDB" id="K7V265"/>
<reference evidence="16" key="3">
    <citation type="submission" date="2015-12" db="EMBL/GenBank/DDBJ databases">
        <title>Update maize B73 reference genome by single molecule sequencing technologies.</title>
        <authorList>
            <consortium name="Maize Genome Sequencing Project"/>
            <person name="Ware D."/>
        </authorList>
    </citation>
    <scope>NUCLEOTIDE SEQUENCE</scope>
    <source>
        <tissue evidence="16">Seedling</tissue>
    </source>
</reference>
<dbReference type="PaxDb" id="4577-GRMZM2G464037_P01"/>
<keyword evidence="4 12" id="KW-0863">Zinc-finger</keyword>
<dbReference type="GO" id="GO:0030154">
    <property type="term" value="P:cell differentiation"/>
    <property type="evidence" value="ECO:0000318"/>
    <property type="project" value="GO_Central"/>
</dbReference>
<dbReference type="PANTHER" id="PTHR45658:SF108">
    <property type="entry name" value="GATA ZINC FINGER FAMILY PROTEIN"/>
    <property type="match status" value="1"/>
</dbReference>
<evidence type="ECO:0000313" key="16">
    <source>
        <dbReference type="EMBL" id="AQK57203.1"/>
    </source>
</evidence>
<keyword evidence="7" id="KW-0238">DNA-binding</keyword>
<dbReference type="GO" id="GO:0006357">
    <property type="term" value="P:regulation of transcription by RNA polymerase II"/>
    <property type="evidence" value="ECO:0000318"/>
    <property type="project" value="GO_Central"/>
</dbReference>
<evidence type="ECO:0000259" key="14">
    <source>
        <dbReference type="PROSITE" id="PS50114"/>
    </source>
</evidence>